<evidence type="ECO:0000259" key="1">
    <source>
        <dbReference type="Pfam" id="PF17921"/>
    </source>
</evidence>
<evidence type="ECO:0000313" key="3">
    <source>
        <dbReference type="Proteomes" id="UP001604336"/>
    </source>
</evidence>
<name>A0ABD1S8Z4_9LAMI</name>
<dbReference type="Pfam" id="PF17921">
    <property type="entry name" value="Integrase_H2C2"/>
    <property type="match status" value="1"/>
</dbReference>
<dbReference type="GO" id="GO:0003964">
    <property type="term" value="F:RNA-directed DNA polymerase activity"/>
    <property type="evidence" value="ECO:0007669"/>
    <property type="project" value="UniProtKB-KW"/>
</dbReference>
<keyword evidence="3" id="KW-1185">Reference proteome</keyword>
<organism evidence="2 3">
    <name type="scientific">Abeliophyllum distichum</name>
    <dbReference type="NCBI Taxonomy" id="126358"/>
    <lineage>
        <taxon>Eukaryota</taxon>
        <taxon>Viridiplantae</taxon>
        <taxon>Streptophyta</taxon>
        <taxon>Embryophyta</taxon>
        <taxon>Tracheophyta</taxon>
        <taxon>Spermatophyta</taxon>
        <taxon>Magnoliopsida</taxon>
        <taxon>eudicotyledons</taxon>
        <taxon>Gunneridae</taxon>
        <taxon>Pentapetalae</taxon>
        <taxon>asterids</taxon>
        <taxon>lamiids</taxon>
        <taxon>Lamiales</taxon>
        <taxon>Oleaceae</taxon>
        <taxon>Forsythieae</taxon>
        <taxon>Abeliophyllum</taxon>
    </lineage>
</organism>
<comment type="caution">
    <text evidence="2">The sequence shown here is derived from an EMBL/GenBank/DDBJ whole genome shotgun (WGS) entry which is preliminary data.</text>
</comment>
<reference evidence="3" key="1">
    <citation type="submission" date="2024-07" db="EMBL/GenBank/DDBJ databases">
        <title>Two chromosome-level genome assemblies of Korean endemic species Abeliophyllum distichum and Forsythia ovata (Oleaceae).</title>
        <authorList>
            <person name="Jang H."/>
        </authorList>
    </citation>
    <scope>NUCLEOTIDE SEQUENCE [LARGE SCALE GENOMIC DNA]</scope>
</reference>
<keyword evidence="2" id="KW-0808">Transferase</keyword>
<dbReference type="InterPro" id="IPR041588">
    <property type="entry name" value="Integrase_H2C2"/>
</dbReference>
<protein>
    <submittedName>
        <fullName evidence="2">Reverse transcriptase</fullName>
    </submittedName>
</protein>
<dbReference type="Gene3D" id="1.10.340.70">
    <property type="match status" value="1"/>
</dbReference>
<dbReference type="EMBL" id="JBFOLK010000007">
    <property type="protein sequence ID" value="KAL2497141.1"/>
    <property type="molecule type" value="Genomic_DNA"/>
</dbReference>
<keyword evidence="2" id="KW-0695">RNA-directed DNA polymerase</keyword>
<feature type="domain" description="Integrase zinc-binding" evidence="1">
    <location>
        <begin position="5"/>
        <end position="42"/>
    </location>
</feature>
<sequence length="104" mass="11321">MCGNHQGANMLAFRAIRQGYYWPTMKTDVKELVQKCDACQRHANLIHLPAECQTAVFGICPILSVGDRPLGTISNGQSAKKIFGSCDRLFQKMGGGGTTCNDNN</sequence>
<accession>A0ABD1S8Z4</accession>
<evidence type="ECO:0000313" key="2">
    <source>
        <dbReference type="EMBL" id="KAL2497141.1"/>
    </source>
</evidence>
<dbReference type="Proteomes" id="UP001604336">
    <property type="component" value="Unassembled WGS sequence"/>
</dbReference>
<keyword evidence="2" id="KW-0548">Nucleotidyltransferase</keyword>
<dbReference type="AlphaFoldDB" id="A0ABD1S8Z4"/>
<gene>
    <name evidence="2" type="ORF">Adt_22691</name>
</gene>
<proteinExistence type="predicted"/>